<accession>A0ABQ9EWU6</accession>
<keyword evidence="2" id="KW-1185">Reference proteome</keyword>
<evidence type="ECO:0000313" key="1">
    <source>
        <dbReference type="EMBL" id="KAJ8309618.1"/>
    </source>
</evidence>
<gene>
    <name evidence="1" type="ORF">KUTeg_012825</name>
</gene>
<name>A0ABQ9EWU6_TEGGR</name>
<dbReference type="Proteomes" id="UP001217089">
    <property type="component" value="Unassembled WGS sequence"/>
</dbReference>
<reference evidence="1 2" key="1">
    <citation type="submission" date="2022-12" db="EMBL/GenBank/DDBJ databases">
        <title>Chromosome-level genome of Tegillarca granosa.</title>
        <authorList>
            <person name="Kim J."/>
        </authorList>
    </citation>
    <scope>NUCLEOTIDE SEQUENCE [LARGE SCALE GENOMIC DNA]</scope>
    <source>
        <strain evidence="1">Teg-2019</strain>
        <tissue evidence="1">Adductor muscle</tissue>
    </source>
</reference>
<evidence type="ECO:0000313" key="2">
    <source>
        <dbReference type="Proteomes" id="UP001217089"/>
    </source>
</evidence>
<organism evidence="1 2">
    <name type="scientific">Tegillarca granosa</name>
    <name type="common">Malaysian cockle</name>
    <name type="synonym">Anadara granosa</name>
    <dbReference type="NCBI Taxonomy" id="220873"/>
    <lineage>
        <taxon>Eukaryota</taxon>
        <taxon>Metazoa</taxon>
        <taxon>Spiralia</taxon>
        <taxon>Lophotrochozoa</taxon>
        <taxon>Mollusca</taxon>
        <taxon>Bivalvia</taxon>
        <taxon>Autobranchia</taxon>
        <taxon>Pteriomorphia</taxon>
        <taxon>Arcoida</taxon>
        <taxon>Arcoidea</taxon>
        <taxon>Arcidae</taxon>
        <taxon>Tegillarca</taxon>
    </lineage>
</organism>
<sequence>MRVFFGFFFNESYFIIIMMPLLGSHKKGEPKQVMFSDGIRPGGDLTELDGSDQVNRIMPRRTTRLHKKVERTPTPAEVTHQPIVRRIKTGESRKSKCLIPEGGLPPLVVSSENEGGMLIEVRVKIF</sequence>
<comment type="caution">
    <text evidence="1">The sequence shown here is derived from an EMBL/GenBank/DDBJ whole genome shotgun (WGS) entry which is preliminary data.</text>
</comment>
<protein>
    <submittedName>
        <fullName evidence="1">Uncharacterized protein</fullName>
    </submittedName>
</protein>
<dbReference type="EMBL" id="JARBDR010000648">
    <property type="protein sequence ID" value="KAJ8309618.1"/>
    <property type="molecule type" value="Genomic_DNA"/>
</dbReference>
<proteinExistence type="predicted"/>